<proteinExistence type="predicted"/>
<dbReference type="PROSITE" id="PS00498">
    <property type="entry name" value="TYROSINASE_2"/>
    <property type="match status" value="1"/>
</dbReference>
<dbReference type="Pfam" id="PF00264">
    <property type="entry name" value="Tyrosinase"/>
    <property type="match status" value="1"/>
</dbReference>
<evidence type="ECO:0000259" key="4">
    <source>
        <dbReference type="PROSITE" id="PS00498"/>
    </source>
</evidence>
<evidence type="ECO:0000259" key="3">
    <source>
        <dbReference type="PROSITE" id="PS00497"/>
    </source>
</evidence>
<evidence type="ECO:0000313" key="6">
    <source>
        <dbReference type="Proteomes" id="UP001391051"/>
    </source>
</evidence>
<dbReference type="GeneID" id="92081210"/>
<feature type="signal peptide" evidence="2">
    <location>
        <begin position="1"/>
        <end position="18"/>
    </location>
</feature>
<gene>
    <name evidence="5" type="ORF">PG986_011926</name>
</gene>
<dbReference type="InterPro" id="IPR002227">
    <property type="entry name" value="Tyrosinase_Cu-bd"/>
</dbReference>
<keyword evidence="2" id="KW-0732">Signal</keyword>
<dbReference type="SUPFAM" id="SSF48056">
    <property type="entry name" value="Di-copper centre-containing domain"/>
    <property type="match status" value="1"/>
</dbReference>
<dbReference type="InterPro" id="IPR008922">
    <property type="entry name" value="Di-copper_centre_dom_sf"/>
</dbReference>
<dbReference type="EMBL" id="JAQQWE010000008">
    <property type="protein sequence ID" value="KAK7942813.1"/>
    <property type="molecule type" value="Genomic_DNA"/>
</dbReference>
<evidence type="ECO:0000256" key="1">
    <source>
        <dbReference type="ARBA" id="ARBA00022723"/>
    </source>
</evidence>
<dbReference type="PROSITE" id="PS00497">
    <property type="entry name" value="TYROSINASE_1"/>
    <property type="match status" value="1"/>
</dbReference>
<dbReference type="Proteomes" id="UP001391051">
    <property type="component" value="Unassembled WGS sequence"/>
</dbReference>
<feature type="chain" id="PRO_5045793388" evidence="2">
    <location>
        <begin position="19"/>
        <end position="403"/>
    </location>
</feature>
<keyword evidence="1" id="KW-0479">Metal-binding</keyword>
<dbReference type="RefSeq" id="XP_066694844.1">
    <property type="nucleotide sequence ID" value="XM_066848148.1"/>
</dbReference>
<name>A0ABR1PYK4_9PEZI</name>
<keyword evidence="6" id="KW-1185">Reference proteome</keyword>
<dbReference type="InterPro" id="IPR050316">
    <property type="entry name" value="Tyrosinase/Hemocyanin"/>
</dbReference>
<protein>
    <submittedName>
        <fullName evidence="5">Di-copper centre-containing protein</fullName>
    </submittedName>
</protein>
<dbReference type="PANTHER" id="PTHR11474:SF116">
    <property type="entry name" value="TYROSINASE"/>
    <property type="match status" value="1"/>
</dbReference>
<feature type="domain" description="Tyrosinase copper-binding" evidence="4">
    <location>
        <begin position="331"/>
        <end position="342"/>
    </location>
</feature>
<accession>A0ABR1PYK4</accession>
<organism evidence="5 6">
    <name type="scientific">Apiospora aurea</name>
    <dbReference type="NCBI Taxonomy" id="335848"/>
    <lineage>
        <taxon>Eukaryota</taxon>
        <taxon>Fungi</taxon>
        <taxon>Dikarya</taxon>
        <taxon>Ascomycota</taxon>
        <taxon>Pezizomycotina</taxon>
        <taxon>Sordariomycetes</taxon>
        <taxon>Xylariomycetidae</taxon>
        <taxon>Amphisphaeriales</taxon>
        <taxon>Apiosporaceae</taxon>
        <taxon>Apiospora</taxon>
    </lineage>
</organism>
<evidence type="ECO:0000256" key="2">
    <source>
        <dbReference type="SAM" id="SignalP"/>
    </source>
</evidence>
<dbReference type="PANTHER" id="PTHR11474">
    <property type="entry name" value="TYROSINASE FAMILY MEMBER"/>
    <property type="match status" value="1"/>
</dbReference>
<dbReference type="PRINTS" id="PR00092">
    <property type="entry name" value="TYROSINASE"/>
</dbReference>
<feature type="domain" description="Tyrosinase copper-binding" evidence="3">
    <location>
        <begin position="183"/>
        <end position="200"/>
    </location>
</feature>
<evidence type="ECO:0000313" key="5">
    <source>
        <dbReference type="EMBL" id="KAK7942813.1"/>
    </source>
</evidence>
<reference evidence="5 6" key="1">
    <citation type="submission" date="2023-01" db="EMBL/GenBank/DDBJ databases">
        <title>Analysis of 21 Apiospora genomes using comparative genomics revels a genus with tremendous synthesis potential of carbohydrate active enzymes and secondary metabolites.</title>
        <authorList>
            <person name="Sorensen T."/>
        </authorList>
    </citation>
    <scope>NUCLEOTIDE SEQUENCE [LARGE SCALE GENOMIC DNA]</scope>
    <source>
        <strain evidence="5 6">CBS 24483</strain>
    </source>
</reference>
<comment type="caution">
    <text evidence="5">The sequence shown here is derived from an EMBL/GenBank/DDBJ whole genome shotgun (WGS) entry which is preliminary data.</text>
</comment>
<dbReference type="Gene3D" id="1.10.1280.10">
    <property type="entry name" value="Di-copper center containing domain from catechol oxidase"/>
    <property type="match status" value="1"/>
</dbReference>
<sequence>MRFSLAAQALCGASIALAAPTTLSLDGMDGLKDLQNQIESGIKHIVEELARPLQLHETPGAHTISLADFRNMDLNGTVAHGSHNGHENHDKAQHDAMTQVSQAKVAHQPPFQSKFASAQKAQSCASNPNLRFEWRDYSKSDRTALVDGIKCLMNKPPSGKFEPAKNRYEDLARVHQQFAPNIHNNNKFLLWHRYFLWTFEQMLREECNFDRAFVFWDEKKDAGHFAEFDMFSPDYFGSLPGPTNGAGTCITDGAFANTTLHVGPGTGNSPHCLSRAVDETATANCDQNFEDYCLSKTTYPEFESCWEYGPHGYGHNGIGSVMGDVLGSVGDPAFWMHHSYIDRVFRVWQNVDEKRRTTISGTIGDGSPLTLDTPVIMGGIRPDVKVGDVLDTLNGVMCYKYQY</sequence>